<keyword evidence="5" id="KW-0812">Transmembrane</keyword>
<dbReference type="FunFam" id="3.30.530.20:FF:000001">
    <property type="entry name" value="Phosphatidylinositol transfer protein membrane associated 2"/>
    <property type="match status" value="1"/>
</dbReference>
<feature type="region of interest" description="Disordered" evidence="4">
    <location>
        <begin position="640"/>
        <end position="679"/>
    </location>
</feature>
<feature type="transmembrane region" description="Helical" evidence="5">
    <location>
        <begin position="1617"/>
        <end position="1641"/>
    </location>
</feature>
<sequence>TNPSVSKHDQGEGLVKPAIAAVAMQQALGKSIKLRIVFWIVIGRFLVKRQHKSGALDGVQAGSVGAAREEIATRPGPNPALAGGESGQIGLSSGRRRFVVQDALELLLQLARLEPTAGILYLEVPARVVHSNMLSIVQVHNPVAFIAGYSSCSKQSLVLPAAQWHSIVNAKRLDFLAAQLAPILQHRPGHVGGPGRLHSGWPNKYGIDAVIVGVHLASVEGGANSRPPYLVEGVFVKFKLDALVSDVESKHNCLLFASEMLVKEYRICMPLTVAEYRIAQLYMIQKKSREESTGSGSGVEIIINEPYENGPGGRGQYTFKIYHIGSHLPAWFRAILPKSALRVEEEAWNAYPYTKTRYKCPFVEKFLLEIETVYRDDGGDAENVFGLEGNDLARQVDYIDIVRDWVDPGHYHRDEDPRLFVSKATGRGPLADDWRRNLGGGGRVMCSYKLCRVEFRYWGMQTKIERFIHDVALRKTMLRAHRQAWAWQDEWVGLSIDDIRRLEAETAAALQARMAAAALEEAGSLDAAVRSPASASAGDACAALTVASSSSSSGHSQRLPASPAASAAASTTAATAASGNSHLSEHLASATVHVAVDAQSDADPEFDALSISDEYFDARSEIAETASFATCASSYTLVNSRSSTLTSPGPPPPPPPPPPPQELPHQRPHQHHHHHQQQQRVLFLVLHGGSVLDTNHEYHNKHADASTLRSCLNAVAQSSPAYRRLRGRFAVRLVSSPPLVAASLQRLAAVSPYNYRLQRSSADASLALSFDHAPIATVPLLMTSTPDYPGLLAGVARRLNERRREFLATDEGKEFANARLMFLSLWCHSRLLFGRLCKYFSSVMHHLLNSEIYGTSLIFRIRLTLGWPLRLTPYPQVCLIGDSIGGIVGYDILASVAATADADNADDAGDSSNSTQIRLDFPVADFFLLGCPLALLLTYRQLALGQDRLPRPACEQPPPPPPPPPPPSQPPATAQERIGCRLSRQNSGSSGCSGGGVDASLLELMQDVCQRWWGARRLDYSLHCPDSLTRFPVNAMPLLFHASYWESADAAAFILRQQIHVPYGSAGHPGGTSTAATSMYQSASSLVGDEELDLVRESGSTTPTPYSGAGLSFMSAGGSEASASGKKRLRRRLTGGVRLKHATANHRANDVIVTEGQSQVVTARFMYGPLDMLSLSDEIIDIHSLSQPPSGDWTYLGSGRTDSHGKLSFALPTDRRLPLGSHTLKLVARSDLTCADLNLAVVPPNTECVAFSIDGSFAASVSLMGGDPKVRPGSVDVARHWQDLGYLLLYVTARPDMQLRRVLGWLARHNFPHGMLFFADGLSADAMRQKAACLQRLTAQTGLRLHAAYGSAKDVPAFRAVGARHVFVVGRGGRKWAGLATICIIKVSDLHHQSVRSASSKCQICIIKVSDLHHQSPLTDGYAAHLASLQSGHESSRPASGSGRAFFRRGCFGLASATATSTAAAATVASTSAASPALGGTRLDPSRLAATARGPAASPRGSSPLMAPRSPAASLLKTNQVILLLISTLTLFANSHVILTLTLFANSHVILTLTLFANSHVILTLTLLINSHVILTLTLLINSHVILTLTLFANSHVILTLTLFANSHVILTLTLLINSHVILTLTLLINSHVILTLTLLINSHVILTLTLLINSHVILTLTLLINSHVILTLTLLINSHVILTLTLLINSHVILTLTLLINSHVILTLTLLINSRVILGPNQIDQHSFYPIEVLLS</sequence>
<keyword evidence="2" id="KW-0597">Phosphoprotein</keyword>
<dbReference type="GO" id="GO:0035091">
    <property type="term" value="F:phosphatidylinositol binding"/>
    <property type="evidence" value="ECO:0007669"/>
    <property type="project" value="TreeGrafter"/>
</dbReference>
<evidence type="ECO:0000256" key="5">
    <source>
        <dbReference type="SAM" id="Phobius"/>
    </source>
</evidence>
<evidence type="ECO:0000256" key="1">
    <source>
        <dbReference type="ARBA" id="ARBA00010316"/>
    </source>
</evidence>
<evidence type="ECO:0000313" key="7">
    <source>
        <dbReference type="Proteomes" id="UP000095280"/>
    </source>
</evidence>
<dbReference type="GO" id="GO:0008525">
    <property type="term" value="F:phosphatidylcholine transporter activity"/>
    <property type="evidence" value="ECO:0007669"/>
    <property type="project" value="TreeGrafter"/>
</dbReference>
<feature type="transmembrane region" description="Helical" evidence="5">
    <location>
        <begin position="1550"/>
        <end position="1569"/>
    </location>
</feature>
<feature type="domain" description="DDHD" evidence="6">
    <location>
        <begin position="919"/>
        <end position="1060"/>
    </location>
</feature>
<dbReference type="SUPFAM" id="SSF55961">
    <property type="entry name" value="Bet v1-like"/>
    <property type="match status" value="1"/>
</dbReference>
<feature type="region of interest" description="Disordered" evidence="4">
    <location>
        <begin position="949"/>
        <end position="975"/>
    </location>
</feature>
<dbReference type="PRINTS" id="PR00391">
    <property type="entry name" value="PITRANSFER"/>
</dbReference>
<accession>A0A1I8HHK4</accession>
<reference evidence="8" key="1">
    <citation type="submission" date="2016-11" db="UniProtKB">
        <authorList>
            <consortium name="WormBaseParasite"/>
        </authorList>
    </citation>
    <scope>IDENTIFICATION</scope>
</reference>
<dbReference type="InterPro" id="IPR001666">
    <property type="entry name" value="PI_transfer"/>
</dbReference>
<evidence type="ECO:0000256" key="4">
    <source>
        <dbReference type="SAM" id="MobiDB-lite"/>
    </source>
</evidence>
<keyword evidence="7" id="KW-1185">Reference proteome</keyword>
<dbReference type="InterPro" id="IPR004177">
    <property type="entry name" value="DDHD_dom"/>
</dbReference>
<dbReference type="Proteomes" id="UP000095280">
    <property type="component" value="Unplaced"/>
</dbReference>
<dbReference type="WBParaSite" id="maker-uti_cns_0006222-snap-gene-0.4-mRNA-1">
    <property type="protein sequence ID" value="maker-uti_cns_0006222-snap-gene-0.4-mRNA-1"/>
    <property type="gene ID" value="maker-uti_cns_0006222-snap-gene-0.4"/>
</dbReference>
<name>A0A1I8HHK4_9PLAT</name>
<dbReference type="Pfam" id="PF24694">
    <property type="entry name" value="LNS2_PITM1-3"/>
    <property type="match status" value="1"/>
</dbReference>
<evidence type="ECO:0000256" key="2">
    <source>
        <dbReference type="ARBA" id="ARBA00022553"/>
    </source>
</evidence>
<comment type="similarity">
    <text evidence="1">Belongs to the PtdIns transfer protein family. PI transfer class IIA subfamily.</text>
</comment>
<dbReference type="InterPro" id="IPR031315">
    <property type="entry name" value="LNS2/PITP"/>
</dbReference>
<dbReference type="SUPFAM" id="SSF56784">
    <property type="entry name" value="HAD-like"/>
    <property type="match status" value="1"/>
</dbReference>
<dbReference type="Gene3D" id="3.30.530.20">
    <property type="match status" value="1"/>
</dbReference>
<dbReference type="Pfam" id="PF02121">
    <property type="entry name" value="IP_trans"/>
    <property type="match status" value="1"/>
</dbReference>
<dbReference type="PANTHER" id="PTHR10658">
    <property type="entry name" value="PHOSPHATIDYLINOSITOL TRANSFER PROTEIN"/>
    <property type="match status" value="1"/>
</dbReference>
<dbReference type="GO" id="GO:0046872">
    <property type="term" value="F:metal ion binding"/>
    <property type="evidence" value="ECO:0007669"/>
    <property type="project" value="InterPro"/>
</dbReference>
<dbReference type="InterPro" id="IPR023393">
    <property type="entry name" value="START-like_dom_sf"/>
</dbReference>
<dbReference type="PANTHER" id="PTHR10658:SF81">
    <property type="entry name" value="PROTEIN RETINAL DEGENERATION B"/>
    <property type="match status" value="1"/>
</dbReference>
<dbReference type="InterPro" id="IPR055261">
    <property type="entry name" value="PI_transfer_N"/>
</dbReference>
<dbReference type="PROSITE" id="PS51043">
    <property type="entry name" value="DDHD"/>
    <property type="match status" value="1"/>
</dbReference>
<evidence type="ECO:0000256" key="3">
    <source>
        <dbReference type="ARBA" id="ARBA00022837"/>
    </source>
</evidence>
<keyword evidence="5" id="KW-0472">Membrane</keyword>
<feature type="transmembrane region" description="Helical" evidence="5">
    <location>
        <begin position="1581"/>
        <end position="1605"/>
    </location>
</feature>
<feature type="compositionally biased region" description="Basic residues" evidence="4">
    <location>
        <begin position="666"/>
        <end position="677"/>
    </location>
</feature>
<feature type="compositionally biased region" description="Pro residues" evidence="4">
    <location>
        <begin position="955"/>
        <end position="970"/>
    </location>
</feature>
<dbReference type="SMART" id="SM00775">
    <property type="entry name" value="LNS2"/>
    <property type="match status" value="1"/>
</dbReference>
<keyword evidence="5" id="KW-1133">Transmembrane helix</keyword>
<evidence type="ECO:0000313" key="8">
    <source>
        <dbReference type="WBParaSite" id="maker-uti_cns_0006222-snap-gene-0.4-mRNA-1"/>
    </source>
</evidence>
<dbReference type="GO" id="GO:0031210">
    <property type="term" value="F:phosphatidylcholine binding"/>
    <property type="evidence" value="ECO:0007669"/>
    <property type="project" value="TreeGrafter"/>
</dbReference>
<protein>
    <submittedName>
        <fullName evidence="8">DDHD domain-containing protein</fullName>
    </submittedName>
</protein>
<feature type="transmembrane region" description="Helical" evidence="5">
    <location>
        <begin position="1689"/>
        <end position="1713"/>
    </location>
</feature>
<feature type="transmembrane region" description="Helical" evidence="5">
    <location>
        <begin position="1521"/>
        <end position="1544"/>
    </location>
</feature>
<feature type="compositionally biased region" description="Pro residues" evidence="4">
    <location>
        <begin position="648"/>
        <end position="662"/>
    </location>
</feature>
<organism evidence="7 8">
    <name type="scientific">Macrostomum lignano</name>
    <dbReference type="NCBI Taxonomy" id="282301"/>
    <lineage>
        <taxon>Eukaryota</taxon>
        <taxon>Metazoa</taxon>
        <taxon>Spiralia</taxon>
        <taxon>Lophotrochozoa</taxon>
        <taxon>Platyhelminthes</taxon>
        <taxon>Rhabditophora</taxon>
        <taxon>Macrostomorpha</taxon>
        <taxon>Macrostomida</taxon>
        <taxon>Macrostomidae</taxon>
        <taxon>Macrostomum</taxon>
    </lineage>
</organism>
<dbReference type="GO" id="GO:0008526">
    <property type="term" value="F:phosphatidylinositol transfer activity"/>
    <property type="evidence" value="ECO:0007669"/>
    <property type="project" value="TreeGrafter"/>
</dbReference>
<evidence type="ECO:0000259" key="6">
    <source>
        <dbReference type="PROSITE" id="PS51043"/>
    </source>
</evidence>
<dbReference type="Pfam" id="PF24695">
    <property type="entry name" value="PITM1-3"/>
    <property type="match status" value="1"/>
</dbReference>
<dbReference type="InterPro" id="IPR036412">
    <property type="entry name" value="HAD-like_sf"/>
</dbReference>
<keyword evidence="3" id="KW-0106">Calcium</keyword>
<proteinExistence type="inferred from homology"/>
<dbReference type="GO" id="GO:0005737">
    <property type="term" value="C:cytoplasm"/>
    <property type="evidence" value="ECO:0007669"/>
    <property type="project" value="TreeGrafter"/>
</dbReference>
<dbReference type="SMART" id="SM01127">
    <property type="entry name" value="DDHD"/>
    <property type="match status" value="1"/>
</dbReference>